<sequence length="407" mass="44611">MLFKAVVNVIGLCKLIFRRSIKKYGIAVGIAAPLFSGCVSTHTPENPKSALTPYANSARWLCLPGREDACATPRVVFERFVGEPPRSIADAPSVSDPGLDCFYVYPTVSLSPIPRNADNFNHNHENIEAVAKVQAASFRSACRMFAPYYRQATIATYILPEHIRQTYVRVALNDVEAAFDYYMAHDNGGRKIVLIGHSQGAELVKRLLQERFDTSPTMRKKLALAIIAGAPVYVPAGRTRGGTFENIATCSSPGEVGCYITYKSYIEGTHPEPEGRMVGRPGEEEACVNPATLDVPGLSPEARRDGRRKLGGTLLPPPAWSLGGVEGDKTMRSFERVHDGYSAACYSEPGTSLRFLSIREELAPGDQRRARVPFGSRKLRNGLGLHVLDMQFPSEELVSLVRARQPG</sequence>
<gene>
    <name evidence="1" type="ORF">XaplCFBP3122_06210</name>
</gene>
<dbReference type="EMBL" id="MIGV01000004">
    <property type="protein sequence ID" value="PPT77548.1"/>
    <property type="molecule type" value="Genomic_DNA"/>
</dbReference>
<dbReference type="InterPro" id="IPR021440">
    <property type="entry name" value="DUF3089"/>
</dbReference>
<dbReference type="Proteomes" id="UP000238270">
    <property type="component" value="Unassembled WGS sequence"/>
</dbReference>
<name>A0A2S6Z7T2_9XANT</name>
<dbReference type="AlphaFoldDB" id="A0A2S6Z7T2"/>
<evidence type="ECO:0008006" key="3">
    <source>
        <dbReference type="Google" id="ProtNLM"/>
    </source>
</evidence>
<protein>
    <recommendedName>
        <fullName evidence="3">Lysophospholipase</fullName>
    </recommendedName>
</protein>
<accession>A0A2S6Z7T2</accession>
<dbReference type="SUPFAM" id="SSF53474">
    <property type="entry name" value="alpha/beta-Hydrolases"/>
    <property type="match status" value="1"/>
</dbReference>
<dbReference type="Gene3D" id="3.40.50.1820">
    <property type="entry name" value="alpha/beta hydrolase"/>
    <property type="match status" value="1"/>
</dbReference>
<dbReference type="RefSeq" id="WP_104597335.1">
    <property type="nucleotide sequence ID" value="NZ_MIGV01000004.1"/>
</dbReference>
<reference evidence="1 2" key="1">
    <citation type="submission" date="2016-08" db="EMBL/GenBank/DDBJ databases">
        <title>Evolution of the type three secretion system and type three effector repertoires in Xanthomonas.</title>
        <authorList>
            <person name="Merda D."/>
            <person name="Briand M."/>
            <person name="Bosis E."/>
            <person name="Rousseau C."/>
            <person name="Portier P."/>
            <person name="Jacques M.-A."/>
            <person name="Fischer-Le Saux M."/>
        </authorList>
    </citation>
    <scope>NUCLEOTIDE SEQUENCE [LARGE SCALE GENOMIC DNA]</scope>
    <source>
        <strain evidence="1 2">CFBP 3122</strain>
    </source>
</reference>
<dbReference type="InterPro" id="IPR029058">
    <property type="entry name" value="AB_hydrolase_fold"/>
</dbReference>
<evidence type="ECO:0000313" key="2">
    <source>
        <dbReference type="Proteomes" id="UP000238270"/>
    </source>
</evidence>
<evidence type="ECO:0000313" key="1">
    <source>
        <dbReference type="EMBL" id="PPT77548.1"/>
    </source>
</evidence>
<comment type="caution">
    <text evidence="1">The sequence shown here is derived from an EMBL/GenBank/DDBJ whole genome shotgun (WGS) entry which is preliminary data.</text>
</comment>
<dbReference type="Pfam" id="PF11288">
    <property type="entry name" value="DUF3089"/>
    <property type="match status" value="1"/>
</dbReference>
<organism evidence="1 2">
    <name type="scientific">Xanthomonas arboricola pv. populi</name>
    <dbReference type="NCBI Taxonomy" id="487823"/>
    <lineage>
        <taxon>Bacteria</taxon>
        <taxon>Pseudomonadati</taxon>
        <taxon>Pseudomonadota</taxon>
        <taxon>Gammaproteobacteria</taxon>
        <taxon>Lysobacterales</taxon>
        <taxon>Lysobacteraceae</taxon>
        <taxon>Xanthomonas</taxon>
    </lineage>
</organism>
<proteinExistence type="predicted"/>